<dbReference type="AlphaFoldDB" id="A0A1V9ZY63"/>
<feature type="compositionally biased region" description="Basic residues" evidence="1">
    <location>
        <begin position="22"/>
        <end position="32"/>
    </location>
</feature>
<protein>
    <submittedName>
        <fullName evidence="2">Uncharacterized protein</fullName>
    </submittedName>
</protein>
<dbReference type="OrthoDB" id="69759at2759"/>
<dbReference type="Proteomes" id="UP000243217">
    <property type="component" value="Unassembled WGS sequence"/>
</dbReference>
<reference evidence="2 3" key="1">
    <citation type="journal article" date="2014" name="Genome Biol. Evol.">
        <title>The secreted proteins of Achlya hypogyna and Thraustotheca clavata identify the ancestral oomycete secretome and reveal gene acquisitions by horizontal gene transfer.</title>
        <authorList>
            <person name="Misner I."/>
            <person name="Blouin N."/>
            <person name="Leonard G."/>
            <person name="Richards T.A."/>
            <person name="Lane C.E."/>
        </authorList>
    </citation>
    <scope>NUCLEOTIDE SEQUENCE [LARGE SCALE GENOMIC DNA]</scope>
    <source>
        <strain evidence="2 3">ATCC 34112</strain>
    </source>
</reference>
<comment type="caution">
    <text evidence="2">The sequence shown here is derived from an EMBL/GenBank/DDBJ whole genome shotgun (WGS) entry which is preliminary data.</text>
</comment>
<keyword evidence="3" id="KW-1185">Reference proteome</keyword>
<dbReference type="EMBL" id="JNBS01001055">
    <property type="protein sequence ID" value="OQS02937.1"/>
    <property type="molecule type" value="Genomic_DNA"/>
</dbReference>
<organism evidence="2 3">
    <name type="scientific">Thraustotheca clavata</name>
    <dbReference type="NCBI Taxonomy" id="74557"/>
    <lineage>
        <taxon>Eukaryota</taxon>
        <taxon>Sar</taxon>
        <taxon>Stramenopiles</taxon>
        <taxon>Oomycota</taxon>
        <taxon>Saprolegniomycetes</taxon>
        <taxon>Saprolegniales</taxon>
        <taxon>Achlyaceae</taxon>
        <taxon>Thraustotheca</taxon>
    </lineage>
</organism>
<proteinExistence type="predicted"/>
<name>A0A1V9ZY63_9STRA</name>
<evidence type="ECO:0000313" key="3">
    <source>
        <dbReference type="Proteomes" id="UP000243217"/>
    </source>
</evidence>
<accession>A0A1V9ZY63</accession>
<sequence length="192" mass="22018">MTKTLSFTSNVFDTNQNAAKTKSHKYSNIRKAKSTDSNSNEARKSIAKTVKDCILYLVSVATELLSAPAIKKLLVSEFGHKESKIFNTNVNKILKELGEEKRDDFGKFKGKYHGGESSSTYKKYSDQIYHEEITQKLKDGKLVECCFCGYYCGEDCFLEEDTETRKTKYHCAKCKTIFWTWFSIYNSCVYSV</sequence>
<evidence type="ECO:0000313" key="2">
    <source>
        <dbReference type="EMBL" id="OQS02937.1"/>
    </source>
</evidence>
<feature type="region of interest" description="Disordered" evidence="1">
    <location>
        <begin position="22"/>
        <end position="41"/>
    </location>
</feature>
<evidence type="ECO:0000256" key="1">
    <source>
        <dbReference type="SAM" id="MobiDB-lite"/>
    </source>
</evidence>
<gene>
    <name evidence="2" type="ORF">THRCLA_04744</name>
</gene>